<dbReference type="SUPFAM" id="SSF69848">
    <property type="entry name" value="LCCL domain"/>
    <property type="match status" value="1"/>
</dbReference>
<feature type="compositionally biased region" description="Basic and acidic residues" evidence="5">
    <location>
        <begin position="1"/>
        <end position="10"/>
    </location>
</feature>
<dbReference type="InterPro" id="IPR036179">
    <property type="entry name" value="Ig-like_dom_sf"/>
</dbReference>
<evidence type="ECO:0000259" key="7">
    <source>
        <dbReference type="PROSITE" id="PS50835"/>
    </source>
</evidence>
<evidence type="ECO:0000313" key="8">
    <source>
        <dbReference type="EMBL" id="KAH3868004.1"/>
    </source>
</evidence>
<dbReference type="InterPro" id="IPR007110">
    <property type="entry name" value="Ig-like_dom"/>
</dbReference>
<evidence type="ECO:0000256" key="2">
    <source>
        <dbReference type="ARBA" id="ARBA00022737"/>
    </source>
</evidence>
<feature type="domain" description="Ig-like" evidence="7">
    <location>
        <begin position="512"/>
        <end position="601"/>
    </location>
</feature>
<proteinExistence type="predicted"/>
<dbReference type="PANTHER" id="PTHR12231:SF253">
    <property type="entry name" value="DPR-INTERACTING PROTEIN ETA, ISOFORM B-RELATED"/>
    <property type="match status" value="1"/>
</dbReference>
<dbReference type="SMART" id="SM00603">
    <property type="entry name" value="LCCL"/>
    <property type="match status" value="1"/>
</dbReference>
<dbReference type="InterPro" id="IPR008160">
    <property type="entry name" value="Collagen"/>
</dbReference>
<reference evidence="8" key="2">
    <citation type="submission" date="2020-11" db="EMBL/GenBank/DDBJ databases">
        <authorList>
            <person name="McCartney M.A."/>
            <person name="Auch B."/>
            <person name="Kono T."/>
            <person name="Mallez S."/>
            <person name="Becker A."/>
            <person name="Gohl D.M."/>
            <person name="Silverstein K.A.T."/>
            <person name="Koren S."/>
            <person name="Bechman K.B."/>
            <person name="Herman A."/>
            <person name="Abrahante J.E."/>
            <person name="Garbe J."/>
        </authorList>
    </citation>
    <scope>NUCLEOTIDE SEQUENCE</scope>
    <source>
        <strain evidence="8">Duluth1</strain>
        <tissue evidence="8">Whole animal</tissue>
    </source>
</reference>
<evidence type="ECO:0000256" key="3">
    <source>
        <dbReference type="ARBA" id="ARBA00023157"/>
    </source>
</evidence>
<sequence>MSQPATRERGTSAGGSANPAESVTLEPDVFHTAGIAVFSKMQRTCHPLFIVESSPARTCQRSRLKRAGDGGTARPPVWGTYGTDLGLTYTQEHRGGGFKEGPRDSGTQYAQRTGETVSGMKTTAGDSERGHKGRAACLHSFGGAAHRQEFTTTEDIYSRIVADVKSLFQGRNTRNAENTVLLPFRNNIVNECKEAARAETLALIKEAAAHVKFGGSRVASKKRQTAAGGNDLSAIFEAIAKSEIDILTQYCGNDSKICLPGEKGDKGDKGADGYFGLPGINGGPGPMGPQGNKGESGAIGPKGENGTQGQKGEPGQDGAFGIPGINGAMGPMGPQGNKGEVGSPGQKGDKGDAGLKGPDGPTGPEGPNGPQGPQGPKGETGTNGLPGTPGVPGLPGTRGPKGDSAFTSTASGSGGECCTSLVAPDFSTSVEEIRTTEGSNVTLNCDASGYPLPVITWTPPPGTIDPVRTTLTSTGLNFVDLRVTDGQTLSCLAQNALGDSQKQFVLRVYKHLVFTEVPQNHTVMVGNPVTLECKVDGPLDPQIKWYKVLAGGTRFPITDGVVPIANGSQLHIDHVSAGIQGEYVCEGTNGVEKVAMSAFINTYGPPHIKPPATVVAMKGETVRLRCEAEAHPPANITWNFPPGVTNAYVDIDGTLVVVDAQAKDSRYFLCIATNTYGTDQAQLNLVVKSPPEVTVSPNRIPVTPGSTTIAIQCSADGDQPMTIEWFKDGARISNNGHVFLLPGNVLLINQATFADFGEYSCKASNINGNMSATSIAYKDVGTVACSSSFNTCLEPICGAECPGGCYAYPASVSGGPVVYTELSAICKAAIQSGVITPSGGTVIWRPQGGGSVFLYGVQLPTTTTRIPPTIGG</sequence>
<dbReference type="EMBL" id="JAIWYP010000002">
    <property type="protein sequence ID" value="KAH3868004.1"/>
    <property type="molecule type" value="Genomic_DNA"/>
</dbReference>
<evidence type="ECO:0000313" key="9">
    <source>
        <dbReference type="Proteomes" id="UP000828390"/>
    </source>
</evidence>
<name>A0A9D4RH14_DREPO</name>
<protein>
    <submittedName>
        <fullName evidence="8">Uncharacterized protein</fullName>
    </submittedName>
</protein>
<dbReference type="PROSITE" id="PS50835">
    <property type="entry name" value="IG_LIKE"/>
    <property type="match status" value="4"/>
</dbReference>
<dbReference type="InterPro" id="IPR003599">
    <property type="entry name" value="Ig_sub"/>
</dbReference>
<keyword evidence="4" id="KW-0393">Immunoglobulin domain</keyword>
<feature type="domain" description="Ig-like" evidence="7">
    <location>
        <begin position="424"/>
        <end position="507"/>
    </location>
</feature>
<dbReference type="Pfam" id="PF01391">
    <property type="entry name" value="Collagen"/>
    <property type="match status" value="2"/>
</dbReference>
<dbReference type="SMART" id="SM00409">
    <property type="entry name" value="IG"/>
    <property type="match status" value="4"/>
</dbReference>
<dbReference type="InterPro" id="IPR004043">
    <property type="entry name" value="LCCL"/>
</dbReference>
<keyword evidence="9" id="KW-1185">Reference proteome</keyword>
<reference evidence="8" key="1">
    <citation type="journal article" date="2019" name="bioRxiv">
        <title>The Genome of the Zebra Mussel, Dreissena polymorpha: A Resource for Invasive Species Research.</title>
        <authorList>
            <person name="McCartney M.A."/>
            <person name="Auch B."/>
            <person name="Kono T."/>
            <person name="Mallez S."/>
            <person name="Zhang Y."/>
            <person name="Obille A."/>
            <person name="Becker A."/>
            <person name="Abrahante J.E."/>
            <person name="Garbe J."/>
            <person name="Badalamenti J.P."/>
            <person name="Herman A."/>
            <person name="Mangelson H."/>
            <person name="Liachko I."/>
            <person name="Sullivan S."/>
            <person name="Sone E.D."/>
            <person name="Koren S."/>
            <person name="Silverstein K.A.T."/>
            <person name="Beckman K.B."/>
            <person name="Gohl D.M."/>
        </authorList>
    </citation>
    <scope>NUCLEOTIDE SEQUENCE</scope>
    <source>
        <strain evidence="8">Duluth1</strain>
        <tissue evidence="8">Whole animal</tissue>
    </source>
</reference>
<evidence type="ECO:0000256" key="4">
    <source>
        <dbReference type="ARBA" id="ARBA00023319"/>
    </source>
</evidence>
<dbReference type="InterPro" id="IPR036609">
    <property type="entry name" value="LCCL_sf"/>
</dbReference>
<feature type="domain" description="Ig-like" evidence="7">
    <location>
        <begin position="691"/>
        <end position="776"/>
    </location>
</feature>
<feature type="region of interest" description="Disordered" evidence="5">
    <location>
        <begin position="269"/>
        <end position="415"/>
    </location>
</feature>
<dbReference type="Proteomes" id="UP000828390">
    <property type="component" value="Unassembled WGS sequence"/>
</dbReference>
<feature type="domain" description="LCCL" evidence="6">
    <location>
        <begin position="801"/>
        <end position="842"/>
    </location>
</feature>
<feature type="compositionally biased region" description="Polar residues" evidence="5">
    <location>
        <begin position="105"/>
        <end position="125"/>
    </location>
</feature>
<dbReference type="AlphaFoldDB" id="A0A9D4RH14"/>
<feature type="region of interest" description="Disordered" evidence="5">
    <location>
        <begin position="1"/>
        <end position="23"/>
    </location>
</feature>
<feature type="compositionally biased region" description="Low complexity" evidence="5">
    <location>
        <begin position="394"/>
        <end position="411"/>
    </location>
</feature>
<feature type="region of interest" description="Disordered" evidence="5">
    <location>
        <begin position="95"/>
        <end position="131"/>
    </location>
</feature>
<feature type="compositionally biased region" description="Low complexity" evidence="5">
    <location>
        <begin position="374"/>
        <end position="388"/>
    </location>
</feature>
<dbReference type="InterPro" id="IPR013783">
    <property type="entry name" value="Ig-like_fold"/>
</dbReference>
<accession>A0A9D4RH14</accession>
<gene>
    <name evidence="8" type="ORF">DPMN_031140</name>
</gene>
<dbReference type="InterPro" id="IPR003598">
    <property type="entry name" value="Ig_sub2"/>
</dbReference>
<evidence type="ECO:0000256" key="5">
    <source>
        <dbReference type="SAM" id="MobiDB-lite"/>
    </source>
</evidence>
<organism evidence="8 9">
    <name type="scientific">Dreissena polymorpha</name>
    <name type="common">Zebra mussel</name>
    <name type="synonym">Mytilus polymorpha</name>
    <dbReference type="NCBI Taxonomy" id="45954"/>
    <lineage>
        <taxon>Eukaryota</taxon>
        <taxon>Metazoa</taxon>
        <taxon>Spiralia</taxon>
        <taxon>Lophotrochozoa</taxon>
        <taxon>Mollusca</taxon>
        <taxon>Bivalvia</taxon>
        <taxon>Autobranchia</taxon>
        <taxon>Heteroconchia</taxon>
        <taxon>Euheterodonta</taxon>
        <taxon>Imparidentia</taxon>
        <taxon>Neoheterodontei</taxon>
        <taxon>Myida</taxon>
        <taxon>Dreissenoidea</taxon>
        <taxon>Dreissenidae</taxon>
        <taxon>Dreissena</taxon>
    </lineage>
</organism>
<keyword evidence="3" id="KW-1015">Disulfide bond</keyword>
<dbReference type="Gene3D" id="2.60.40.10">
    <property type="entry name" value="Immunoglobulins"/>
    <property type="match status" value="4"/>
</dbReference>
<dbReference type="SMART" id="SM00408">
    <property type="entry name" value="IGc2"/>
    <property type="match status" value="4"/>
</dbReference>
<evidence type="ECO:0000259" key="6">
    <source>
        <dbReference type="PROSITE" id="PS50820"/>
    </source>
</evidence>
<evidence type="ECO:0000256" key="1">
    <source>
        <dbReference type="ARBA" id="ARBA00022729"/>
    </source>
</evidence>
<dbReference type="PROSITE" id="PS50820">
    <property type="entry name" value="LCCL"/>
    <property type="match status" value="1"/>
</dbReference>
<dbReference type="Pfam" id="PF13927">
    <property type="entry name" value="Ig_3"/>
    <property type="match status" value="4"/>
</dbReference>
<dbReference type="InterPro" id="IPR051170">
    <property type="entry name" value="Neural/epithelial_adhesion"/>
</dbReference>
<feature type="domain" description="Ig-like" evidence="7">
    <location>
        <begin position="605"/>
        <end position="684"/>
    </location>
</feature>
<dbReference type="Gene3D" id="2.170.130.20">
    <property type="entry name" value="LCCL-like domain"/>
    <property type="match status" value="1"/>
</dbReference>
<comment type="caution">
    <text evidence="8">The sequence shown here is derived from an EMBL/GenBank/DDBJ whole genome shotgun (WGS) entry which is preliminary data.</text>
</comment>
<keyword evidence="2" id="KW-0677">Repeat</keyword>
<keyword evidence="1" id="KW-0732">Signal</keyword>
<dbReference type="PANTHER" id="PTHR12231">
    <property type="entry name" value="CTX-RELATED TYPE I TRANSMEMBRANE PROTEIN"/>
    <property type="match status" value="1"/>
</dbReference>
<dbReference type="SUPFAM" id="SSF48726">
    <property type="entry name" value="Immunoglobulin"/>
    <property type="match status" value="4"/>
</dbReference>
<dbReference type="Pfam" id="PF03815">
    <property type="entry name" value="LCCL"/>
    <property type="match status" value="1"/>
</dbReference>